<evidence type="ECO:0000313" key="2">
    <source>
        <dbReference type="EMBL" id="CEM43365.1"/>
    </source>
</evidence>
<dbReference type="AlphaFoldDB" id="A0A0G4HHE1"/>
<gene>
    <name evidence="2" type="ORF">Cvel_27484</name>
</gene>
<protein>
    <submittedName>
        <fullName evidence="2">Uncharacterized protein</fullName>
    </submittedName>
</protein>
<feature type="region of interest" description="Disordered" evidence="1">
    <location>
        <begin position="114"/>
        <end position="150"/>
    </location>
</feature>
<sequence length="150" mass="16119">MRGGHVQARRGSVRIRARVYDRPWRVNASPSPSPSSPLHGPPKGSDPEEMESCLLQSFLGSDAARALRSTRSGESRPGGRVDGKSSLLSERKESFSVSELQNDGNLLIRAGSAVLKSQQSAQQEDKDPQKGQRIGNTLTVLANATKGGLR</sequence>
<feature type="compositionally biased region" description="Basic and acidic residues" evidence="1">
    <location>
        <begin position="71"/>
        <end position="94"/>
    </location>
</feature>
<dbReference type="VEuPathDB" id="CryptoDB:Cvel_27484"/>
<accession>A0A0G4HHE1</accession>
<evidence type="ECO:0000256" key="1">
    <source>
        <dbReference type="SAM" id="MobiDB-lite"/>
    </source>
</evidence>
<feature type="region of interest" description="Disordered" evidence="1">
    <location>
        <begin position="19"/>
        <end position="52"/>
    </location>
</feature>
<name>A0A0G4HHE1_9ALVE</name>
<feature type="region of interest" description="Disordered" evidence="1">
    <location>
        <begin position="64"/>
        <end position="102"/>
    </location>
</feature>
<reference evidence="2" key="1">
    <citation type="submission" date="2014-11" db="EMBL/GenBank/DDBJ databases">
        <authorList>
            <person name="Otto D Thomas"/>
            <person name="Naeem Raeece"/>
        </authorList>
    </citation>
    <scope>NUCLEOTIDE SEQUENCE</scope>
</reference>
<proteinExistence type="predicted"/>
<dbReference type="EMBL" id="CDMZ01002668">
    <property type="protein sequence ID" value="CEM43365.1"/>
    <property type="molecule type" value="Genomic_DNA"/>
</dbReference>
<organism evidence="2">
    <name type="scientific">Chromera velia CCMP2878</name>
    <dbReference type="NCBI Taxonomy" id="1169474"/>
    <lineage>
        <taxon>Eukaryota</taxon>
        <taxon>Sar</taxon>
        <taxon>Alveolata</taxon>
        <taxon>Colpodellida</taxon>
        <taxon>Chromeraceae</taxon>
        <taxon>Chromera</taxon>
    </lineage>
</organism>